<dbReference type="SUPFAM" id="SSF51197">
    <property type="entry name" value="Clavaminate synthase-like"/>
    <property type="match status" value="1"/>
</dbReference>
<dbReference type="PANTHER" id="PTHR20883:SF48">
    <property type="entry name" value="ECTOINE DIOXYGENASE"/>
    <property type="match status" value="1"/>
</dbReference>
<dbReference type="InterPro" id="IPR008775">
    <property type="entry name" value="Phytyl_CoA_dOase-like"/>
</dbReference>
<keyword evidence="2" id="KW-0223">Dioxygenase</keyword>
<reference evidence="2 3" key="1">
    <citation type="submission" date="2024-10" db="EMBL/GenBank/DDBJ databases">
        <authorList>
            <person name="Yang X.-N."/>
        </authorList>
    </citation>
    <scope>NUCLEOTIDE SEQUENCE [LARGE SCALE GENOMIC DNA]</scope>
    <source>
        <strain evidence="2 3">CAU 1059</strain>
    </source>
</reference>
<name>A0ABW7I487_9RHOB</name>
<protein>
    <submittedName>
        <fullName evidence="2">Phytanoyl-CoA dioxygenase family protein</fullName>
    </submittedName>
</protein>
<accession>A0ABW7I487</accession>
<organism evidence="2 3">
    <name type="scientific">Roseovarius aquimarinus</name>
    <dbReference type="NCBI Taxonomy" id="1229156"/>
    <lineage>
        <taxon>Bacteria</taxon>
        <taxon>Pseudomonadati</taxon>
        <taxon>Pseudomonadota</taxon>
        <taxon>Alphaproteobacteria</taxon>
        <taxon>Rhodobacterales</taxon>
        <taxon>Roseobacteraceae</taxon>
        <taxon>Roseovarius</taxon>
    </lineage>
</organism>
<keyword evidence="3" id="KW-1185">Reference proteome</keyword>
<evidence type="ECO:0000313" key="3">
    <source>
        <dbReference type="Proteomes" id="UP001607157"/>
    </source>
</evidence>
<dbReference type="Proteomes" id="UP001607157">
    <property type="component" value="Unassembled WGS sequence"/>
</dbReference>
<dbReference type="RefSeq" id="WP_377169786.1">
    <property type="nucleotide sequence ID" value="NZ_JBHTJC010000001.1"/>
</dbReference>
<gene>
    <name evidence="2" type="ORF">ACGRVM_00490</name>
</gene>
<proteinExistence type="predicted"/>
<dbReference type="EMBL" id="JBIHMM010000001">
    <property type="protein sequence ID" value="MFH0252355.1"/>
    <property type="molecule type" value="Genomic_DNA"/>
</dbReference>
<dbReference type="Gene3D" id="2.60.120.620">
    <property type="entry name" value="q2cbj1_9rhob like domain"/>
    <property type="match status" value="1"/>
</dbReference>
<dbReference type="PANTHER" id="PTHR20883">
    <property type="entry name" value="PHYTANOYL-COA DIOXYGENASE DOMAIN CONTAINING 1"/>
    <property type="match status" value="1"/>
</dbReference>
<evidence type="ECO:0000256" key="1">
    <source>
        <dbReference type="ARBA" id="ARBA00001954"/>
    </source>
</evidence>
<comment type="cofactor">
    <cofactor evidence="1">
        <name>Fe(2+)</name>
        <dbReference type="ChEBI" id="CHEBI:29033"/>
    </cofactor>
</comment>
<keyword evidence="2" id="KW-0560">Oxidoreductase</keyword>
<dbReference type="Pfam" id="PF05721">
    <property type="entry name" value="PhyH"/>
    <property type="match status" value="1"/>
</dbReference>
<sequence length="275" mass="30362">MTATTETALSDAKVAEYHERGWVIPDWELPASLIEEMRAEYAALLARNPGIAPDIILAPHQEEGGSMGVKGSRKWLDFATHPKLMAAARQLIGDDIILWGTTLFGKPPKNGKETPWHQDGGYYPIKPLETLTMWIPLDDVTPENGPMTFIPGSHKAHELYSHSWQEGDDKTINLVCDAEHFDEAEAEPLILKAGQVSFHDVYMIHGSKANHTEHRRAAFIVRLMPATSLYDHAWGAEIGKKHPSQGYGTRPLYLVSGKDRAGNDFEIGHGAAAPA</sequence>
<dbReference type="GO" id="GO:0051213">
    <property type="term" value="F:dioxygenase activity"/>
    <property type="evidence" value="ECO:0007669"/>
    <property type="project" value="UniProtKB-KW"/>
</dbReference>
<comment type="caution">
    <text evidence="2">The sequence shown here is derived from an EMBL/GenBank/DDBJ whole genome shotgun (WGS) entry which is preliminary data.</text>
</comment>
<evidence type="ECO:0000313" key="2">
    <source>
        <dbReference type="EMBL" id="MFH0252355.1"/>
    </source>
</evidence>